<evidence type="ECO:0000313" key="11">
    <source>
        <dbReference type="EMBL" id="SNR45569.1"/>
    </source>
</evidence>
<dbReference type="Gene3D" id="2.60.40.1120">
    <property type="entry name" value="Carboxypeptidase-like, regulatory domain"/>
    <property type="match status" value="1"/>
</dbReference>
<feature type="domain" description="TonB-dependent receptor plug" evidence="10">
    <location>
        <begin position="117"/>
        <end position="237"/>
    </location>
</feature>
<dbReference type="InterPro" id="IPR036942">
    <property type="entry name" value="Beta-barrel_TonB_sf"/>
</dbReference>
<evidence type="ECO:0000256" key="8">
    <source>
        <dbReference type="PROSITE-ProRule" id="PRU01360"/>
    </source>
</evidence>
<accession>A0A238WGB3</accession>
<evidence type="ECO:0000256" key="7">
    <source>
        <dbReference type="ARBA" id="ARBA00023237"/>
    </source>
</evidence>
<proteinExistence type="inferred from homology"/>
<dbReference type="NCBIfam" id="TIGR04056">
    <property type="entry name" value="OMP_RagA_SusC"/>
    <property type="match status" value="1"/>
</dbReference>
<gene>
    <name evidence="11" type="ORF">SAMN06265371_103190</name>
    <name evidence="12" type="ORF">SAMN06265371_103195</name>
</gene>
<dbReference type="Proteomes" id="UP000198384">
    <property type="component" value="Unassembled WGS sequence"/>
</dbReference>
<dbReference type="AlphaFoldDB" id="A0A238WGB3"/>
<comment type="similarity">
    <text evidence="8">Belongs to the TonB-dependent receptor family.</text>
</comment>
<evidence type="ECO:0000256" key="4">
    <source>
        <dbReference type="ARBA" id="ARBA00022692"/>
    </source>
</evidence>
<dbReference type="RefSeq" id="WP_089380862.1">
    <property type="nucleotide sequence ID" value="NZ_FZNT01000003.1"/>
</dbReference>
<keyword evidence="6 8" id="KW-0472">Membrane</keyword>
<dbReference type="Pfam" id="PF07715">
    <property type="entry name" value="Plug"/>
    <property type="match status" value="1"/>
</dbReference>
<comment type="subcellular location">
    <subcellularLocation>
        <location evidence="1 8">Cell outer membrane</location>
        <topology evidence="1 8">Multi-pass membrane protein</topology>
    </subcellularLocation>
</comment>
<name>A0A238WGB3_9FLAO</name>
<reference evidence="12 13" key="1">
    <citation type="submission" date="2017-06" db="EMBL/GenBank/DDBJ databases">
        <authorList>
            <person name="Kim H.J."/>
            <person name="Triplett B.A."/>
        </authorList>
    </citation>
    <scope>NUCLEOTIDE SEQUENCE [LARGE SCALE GENOMIC DNA]</scope>
    <source>
        <strain evidence="12 13">DSM 29150</strain>
    </source>
</reference>
<dbReference type="GO" id="GO:0044718">
    <property type="term" value="P:siderophore transmembrane transport"/>
    <property type="evidence" value="ECO:0007669"/>
    <property type="project" value="TreeGrafter"/>
</dbReference>
<dbReference type="SUPFAM" id="SSF56935">
    <property type="entry name" value="Porins"/>
    <property type="match status" value="1"/>
</dbReference>
<evidence type="ECO:0000313" key="13">
    <source>
        <dbReference type="Proteomes" id="UP000198384"/>
    </source>
</evidence>
<dbReference type="NCBIfam" id="TIGR04057">
    <property type="entry name" value="SusC_RagA_signa"/>
    <property type="match status" value="1"/>
</dbReference>
<dbReference type="GO" id="GO:0015344">
    <property type="term" value="F:siderophore uptake transmembrane transporter activity"/>
    <property type="evidence" value="ECO:0007669"/>
    <property type="project" value="TreeGrafter"/>
</dbReference>
<evidence type="ECO:0000256" key="1">
    <source>
        <dbReference type="ARBA" id="ARBA00004571"/>
    </source>
</evidence>
<dbReference type="OrthoDB" id="9768177at2"/>
<dbReference type="InterPro" id="IPR037066">
    <property type="entry name" value="Plug_dom_sf"/>
</dbReference>
<dbReference type="Pfam" id="PF13715">
    <property type="entry name" value="CarbopepD_reg_2"/>
    <property type="match status" value="1"/>
</dbReference>
<keyword evidence="4 8" id="KW-0812">Transmembrane</keyword>
<organism evidence="12 13">
    <name type="scientific">Lutibacter agarilyticus</name>
    <dbReference type="NCBI Taxonomy" id="1109740"/>
    <lineage>
        <taxon>Bacteria</taxon>
        <taxon>Pseudomonadati</taxon>
        <taxon>Bacteroidota</taxon>
        <taxon>Flavobacteriia</taxon>
        <taxon>Flavobacteriales</taxon>
        <taxon>Flavobacteriaceae</taxon>
        <taxon>Lutibacter</taxon>
    </lineage>
</organism>
<dbReference type="PANTHER" id="PTHR30069:SF29">
    <property type="entry name" value="HEMOGLOBIN AND HEMOGLOBIN-HAPTOGLOBIN-BINDING PROTEIN 1-RELATED"/>
    <property type="match status" value="1"/>
</dbReference>
<dbReference type="InterPro" id="IPR023996">
    <property type="entry name" value="TonB-dep_OMP_SusC/RagA"/>
</dbReference>
<keyword evidence="5 9" id="KW-0732">Signal</keyword>
<dbReference type="EMBL" id="FZNT01000003">
    <property type="protein sequence ID" value="SNR45569.1"/>
    <property type="molecule type" value="Genomic_DNA"/>
</dbReference>
<dbReference type="PROSITE" id="PS52016">
    <property type="entry name" value="TONB_DEPENDENT_REC_3"/>
    <property type="match status" value="1"/>
</dbReference>
<evidence type="ECO:0000256" key="9">
    <source>
        <dbReference type="SAM" id="SignalP"/>
    </source>
</evidence>
<evidence type="ECO:0000256" key="3">
    <source>
        <dbReference type="ARBA" id="ARBA00022452"/>
    </source>
</evidence>
<evidence type="ECO:0000313" key="12">
    <source>
        <dbReference type="EMBL" id="SNR45632.1"/>
    </source>
</evidence>
<dbReference type="Gene3D" id="2.170.130.10">
    <property type="entry name" value="TonB-dependent receptor, plug domain"/>
    <property type="match status" value="1"/>
</dbReference>
<feature type="signal peptide" evidence="9">
    <location>
        <begin position="1"/>
        <end position="22"/>
    </location>
</feature>
<dbReference type="PANTHER" id="PTHR30069">
    <property type="entry name" value="TONB-DEPENDENT OUTER MEMBRANE RECEPTOR"/>
    <property type="match status" value="1"/>
</dbReference>
<evidence type="ECO:0000256" key="6">
    <source>
        <dbReference type="ARBA" id="ARBA00023136"/>
    </source>
</evidence>
<dbReference type="GO" id="GO:0009279">
    <property type="term" value="C:cell outer membrane"/>
    <property type="evidence" value="ECO:0007669"/>
    <property type="project" value="UniProtKB-SubCell"/>
</dbReference>
<dbReference type="InterPro" id="IPR039426">
    <property type="entry name" value="TonB-dep_rcpt-like"/>
</dbReference>
<evidence type="ECO:0000259" key="10">
    <source>
        <dbReference type="Pfam" id="PF07715"/>
    </source>
</evidence>
<dbReference type="InterPro" id="IPR008969">
    <property type="entry name" value="CarboxyPept-like_regulatory"/>
</dbReference>
<keyword evidence="7 8" id="KW-0998">Cell outer membrane</keyword>
<keyword evidence="2 8" id="KW-0813">Transport</keyword>
<dbReference type="SUPFAM" id="SSF49464">
    <property type="entry name" value="Carboxypeptidase regulatory domain-like"/>
    <property type="match status" value="1"/>
</dbReference>
<protein>
    <submittedName>
        <fullName evidence="12">TonB-linked outer membrane protein, SusC/RagA family</fullName>
    </submittedName>
</protein>
<evidence type="ECO:0000256" key="2">
    <source>
        <dbReference type="ARBA" id="ARBA00022448"/>
    </source>
</evidence>
<dbReference type="InterPro" id="IPR023997">
    <property type="entry name" value="TonB-dep_OMP_SusC/RagA_CS"/>
</dbReference>
<evidence type="ECO:0000256" key="5">
    <source>
        <dbReference type="ARBA" id="ARBA00022729"/>
    </source>
</evidence>
<dbReference type="InterPro" id="IPR012910">
    <property type="entry name" value="Plug_dom"/>
</dbReference>
<dbReference type="Gene3D" id="2.40.170.20">
    <property type="entry name" value="TonB-dependent receptor, beta-barrel domain"/>
    <property type="match status" value="1"/>
</dbReference>
<keyword evidence="3 8" id="KW-1134">Transmembrane beta strand</keyword>
<dbReference type="EMBL" id="FZNT01000003">
    <property type="protein sequence ID" value="SNR45632.1"/>
    <property type="molecule type" value="Genomic_DNA"/>
</dbReference>
<sequence length="1060" mass="115690">MKTKFNGFLTLLLAFMVQITFAQEKTVTGKVSDASGPLPGVTVVVKGTDTGTQTDFDGNYSIKAKTGDVLQFSFLGMDSQEKTVKTANVISIVMTENAEMLNEVVVTAFGSKRQAKSLGYATTKVSGAQLVEVAPQNPLETLSGKIAGVDISSPAQPGASTKVIFRGISSITGSNSPLYIIDGSPVSDTSSSSTGSTSSFDAGTGINDLDPNVIQSVNFLKGAAATALYGSRGANGVIVITTKKGRNKLNVSLSSSVEFQEVSRLPHFQSDFGTGWAGVSYSNVSGEGPLAASNENGSWGPAFNGEVRPWSRIVNNQQLIKPYVALSDNMKDFYDTGFSYINTININGGGEMADASFTYTNSNADGVMPTDQDSFDKHNIGINAGLKSKNEKFSVRIAGNYTAKEQKAVPTGQGDDASFGKSLVQELIQMPNDISLVDLEDRDNIFYTPSYFYTPYAANPYTTLESNNVEIQKHRVYGNTNLTYDFTDEFSVSFQAATDVDNETVKRYGAIIDYIPGSPQDNAGANGVVGAVQENKYTTIQNDFFLNLNWNKQINEDWGVSVLAGGNYNERKGDQLSVTVTDLDLPDYYELSNSASTPSLGQSNYLKRVIGLYAQAEVSWKDRYFATVTGRNDMSSSLPSENNSYFYPSVSLAAVVVENNDMFIKLRGSWARIGNDTGSYQVFSTAGQASNDGYFGQITYPFGNVNGYEIYGRIENQELQPEITDEIEFGFDTRFFQNRLALDVSLYSRKTKDLIVNLPVARSTGYSTVTGNFVDLTNKGIELALTGKAIAKDNFKWDITYTFTKNDNNVDRVASDDGKISIYSAYGTNFYAEEGKPMGAFYGPAPAKTDSGQIIADAATGYYTYSGEEEYLGNAQRDFIMGLQNSFKYKNWSLNVGMDWKKGGMMYSYTKRLSHFVGNGIETTYNGRNPWIIPNSVVSDGNGGYVENTKQVEFDDVTAFYNASQNQAIEGEHLIDKSFFRIRDAVISYAFPSEMIQQSGFLNSLVLSLYGKNLALWTPGENPYVDPETTSYGRGIRSEFGEFATNPAQRSFGGSVKLTF</sequence>
<keyword evidence="13" id="KW-1185">Reference proteome</keyword>
<feature type="chain" id="PRO_5015075315" evidence="9">
    <location>
        <begin position="23"/>
        <end position="1060"/>
    </location>
</feature>